<comment type="similarity">
    <text evidence="2">Belongs to the sulfatase family.</text>
</comment>
<dbReference type="Pfam" id="PF00884">
    <property type="entry name" value="Sulfatase"/>
    <property type="match status" value="1"/>
</dbReference>
<comment type="cofactor">
    <cofactor evidence="1">
        <name>Ca(2+)</name>
        <dbReference type="ChEBI" id="CHEBI:29108"/>
    </cofactor>
</comment>
<proteinExistence type="inferred from homology"/>
<evidence type="ECO:0000256" key="7">
    <source>
        <dbReference type="SAM" id="SignalP"/>
    </source>
</evidence>
<dbReference type="InterPro" id="IPR000917">
    <property type="entry name" value="Sulfatase_N"/>
</dbReference>
<evidence type="ECO:0000256" key="3">
    <source>
        <dbReference type="ARBA" id="ARBA00022723"/>
    </source>
</evidence>
<sequence length="514" mass="57963">MIRVLRFSTFALGLVLAACLQAEGRKNVLFIAVDDLKPSFGCYGDERAITPNIDALASQGTLFSRAYCQQAVCGPSRASIMTGLRPDRTQVWDLKTRMRDRNPDVLTLPQHFRDLGYTTAGYGKIFDTRCVDKKLDEPSWSQPFKLGYQLPYPEGVEGPLMAAFQDPETRRLIEEANAKGVTAYGEVKEYLLEREAWPVVESADVPDEAYVDSAIVEAGKRSLRAFKRTGEPFFLAVGLKKPHLPFIAPTKYWEMYDREDFEIHPYQKRSQNGVKEAYHSSGELTSYNGVPKFDSYSDDASDWMPEEKQLELIHGYYACVSYIDALIGGLLEELDSLGLREDTVIVLWGDHGWHLGDHGLWCKHSNFEQATRVPLIFSAPGLPKGQVAGGPVEFVDVFPTLCDLAGVTIPAAPEGLSLVSMMEDPKGQVKDFAVSQWPNGKNGMGYAVRDERYRYVEWFRAGNTNDRYNKKSVVSRELYDYEKDPMETVNVVDDPEYAAVVRQMKQRMRSLFAN</sequence>
<protein>
    <submittedName>
        <fullName evidence="9">Sulfatase</fullName>
    </submittedName>
</protein>
<dbReference type="InterPro" id="IPR035874">
    <property type="entry name" value="IDS"/>
</dbReference>
<evidence type="ECO:0000259" key="8">
    <source>
        <dbReference type="Pfam" id="PF00884"/>
    </source>
</evidence>
<evidence type="ECO:0000256" key="1">
    <source>
        <dbReference type="ARBA" id="ARBA00001913"/>
    </source>
</evidence>
<dbReference type="InterPro" id="IPR017850">
    <property type="entry name" value="Alkaline_phosphatase_core_sf"/>
</dbReference>
<dbReference type="InterPro" id="IPR024607">
    <property type="entry name" value="Sulfatase_CS"/>
</dbReference>
<dbReference type="PROSITE" id="PS00523">
    <property type="entry name" value="SULFATASE_1"/>
    <property type="match status" value="1"/>
</dbReference>
<keyword evidence="3" id="KW-0479">Metal-binding</keyword>
<dbReference type="AlphaFoldDB" id="A0A934VQP1"/>
<dbReference type="RefSeq" id="WP_200354911.1">
    <property type="nucleotide sequence ID" value="NZ_JAENIL010000011.1"/>
</dbReference>
<evidence type="ECO:0000256" key="4">
    <source>
        <dbReference type="ARBA" id="ARBA00022729"/>
    </source>
</evidence>
<dbReference type="EMBL" id="JAENIL010000011">
    <property type="protein sequence ID" value="MBK1876694.1"/>
    <property type="molecule type" value="Genomic_DNA"/>
</dbReference>
<feature type="chain" id="PRO_5037956968" evidence="7">
    <location>
        <begin position="23"/>
        <end position="514"/>
    </location>
</feature>
<feature type="signal peptide" evidence="7">
    <location>
        <begin position="1"/>
        <end position="22"/>
    </location>
</feature>
<evidence type="ECO:0000256" key="2">
    <source>
        <dbReference type="ARBA" id="ARBA00008779"/>
    </source>
</evidence>
<dbReference type="PANTHER" id="PTHR45953:SF1">
    <property type="entry name" value="IDURONATE 2-SULFATASE"/>
    <property type="match status" value="1"/>
</dbReference>
<evidence type="ECO:0000313" key="9">
    <source>
        <dbReference type="EMBL" id="MBK1876694.1"/>
    </source>
</evidence>
<accession>A0A934VQP1</accession>
<keyword evidence="4 7" id="KW-0732">Signal</keyword>
<keyword evidence="5" id="KW-0378">Hydrolase</keyword>
<evidence type="ECO:0000256" key="5">
    <source>
        <dbReference type="ARBA" id="ARBA00022801"/>
    </source>
</evidence>
<evidence type="ECO:0000256" key="6">
    <source>
        <dbReference type="ARBA" id="ARBA00022837"/>
    </source>
</evidence>
<comment type="caution">
    <text evidence="9">The sequence shown here is derived from an EMBL/GenBank/DDBJ whole genome shotgun (WGS) entry which is preliminary data.</text>
</comment>
<dbReference type="PROSITE" id="PS51257">
    <property type="entry name" value="PROKAR_LIPOPROTEIN"/>
    <property type="match status" value="1"/>
</dbReference>
<dbReference type="GO" id="GO:0046872">
    <property type="term" value="F:metal ion binding"/>
    <property type="evidence" value="ECO:0007669"/>
    <property type="project" value="UniProtKB-KW"/>
</dbReference>
<dbReference type="GO" id="GO:0005737">
    <property type="term" value="C:cytoplasm"/>
    <property type="evidence" value="ECO:0007669"/>
    <property type="project" value="TreeGrafter"/>
</dbReference>
<dbReference type="SUPFAM" id="SSF53649">
    <property type="entry name" value="Alkaline phosphatase-like"/>
    <property type="match status" value="1"/>
</dbReference>
<feature type="domain" description="Sulfatase N-terminal" evidence="8">
    <location>
        <begin position="26"/>
        <end position="407"/>
    </location>
</feature>
<gene>
    <name evidence="9" type="ORF">JIN87_07430</name>
</gene>
<keyword evidence="10" id="KW-1185">Reference proteome</keyword>
<evidence type="ECO:0000313" key="10">
    <source>
        <dbReference type="Proteomes" id="UP000617628"/>
    </source>
</evidence>
<name>A0A934VQP1_9BACT</name>
<dbReference type="GO" id="GO:0004423">
    <property type="term" value="F:iduronate-2-sulfatase activity"/>
    <property type="evidence" value="ECO:0007669"/>
    <property type="project" value="InterPro"/>
</dbReference>
<dbReference type="PANTHER" id="PTHR45953">
    <property type="entry name" value="IDURONATE 2-SULFATASE"/>
    <property type="match status" value="1"/>
</dbReference>
<reference evidence="9" key="1">
    <citation type="submission" date="2021-01" db="EMBL/GenBank/DDBJ databases">
        <title>Modified the classification status of verrucomicrobia.</title>
        <authorList>
            <person name="Feng X."/>
        </authorList>
    </citation>
    <scope>NUCLEOTIDE SEQUENCE</scope>
    <source>
        <strain evidence="9">KCTC 13126</strain>
    </source>
</reference>
<keyword evidence="6" id="KW-0106">Calcium</keyword>
<dbReference type="Proteomes" id="UP000617628">
    <property type="component" value="Unassembled WGS sequence"/>
</dbReference>
<dbReference type="Gene3D" id="3.40.720.10">
    <property type="entry name" value="Alkaline Phosphatase, subunit A"/>
    <property type="match status" value="1"/>
</dbReference>
<organism evidence="9 10">
    <name type="scientific">Pelagicoccus mobilis</name>
    <dbReference type="NCBI Taxonomy" id="415221"/>
    <lineage>
        <taxon>Bacteria</taxon>
        <taxon>Pseudomonadati</taxon>
        <taxon>Verrucomicrobiota</taxon>
        <taxon>Opitutia</taxon>
        <taxon>Puniceicoccales</taxon>
        <taxon>Pelagicoccaceae</taxon>
        <taxon>Pelagicoccus</taxon>
    </lineage>
</organism>
<dbReference type="CDD" id="cd16030">
    <property type="entry name" value="iduronate-2-sulfatase"/>
    <property type="match status" value="1"/>
</dbReference>